<keyword evidence="3" id="KW-1185">Reference proteome</keyword>
<name>A0A6G0YAC7_APHCR</name>
<organism evidence="2 3">
    <name type="scientific">Aphis craccivora</name>
    <name type="common">Cowpea aphid</name>
    <dbReference type="NCBI Taxonomy" id="307492"/>
    <lineage>
        <taxon>Eukaryota</taxon>
        <taxon>Metazoa</taxon>
        <taxon>Ecdysozoa</taxon>
        <taxon>Arthropoda</taxon>
        <taxon>Hexapoda</taxon>
        <taxon>Insecta</taxon>
        <taxon>Pterygota</taxon>
        <taxon>Neoptera</taxon>
        <taxon>Paraneoptera</taxon>
        <taxon>Hemiptera</taxon>
        <taxon>Sternorrhyncha</taxon>
        <taxon>Aphidomorpha</taxon>
        <taxon>Aphidoidea</taxon>
        <taxon>Aphididae</taxon>
        <taxon>Aphidini</taxon>
        <taxon>Aphis</taxon>
        <taxon>Aphis</taxon>
    </lineage>
</organism>
<dbReference type="EMBL" id="VUJU01005215">
    <property type="protein sequence ID" value="KAF0751918.1"/>
    <property type="molecule type" value="Genomic_DNA"/>
</dbReference>
<feature type="signal peptide" evidence="1">
    <location>
        <begin position="1"/>
        <end position="21"/>
    </location>
</feature>
<dbReference type="Proteomes" id="UP000478052">
    <property type="component" value="Unassembled WGS sequence"/>
</dbReference>
<gene>
    <name evidence="2" type="ORF">FWK35_00038963</name>
</gene>
<keyword evidence="1" id="KW-0732">Signal</keyword>
<protein>
    <submittedName>
        <fullName evidence="2">Cubilin</fullName>
    </submittedName>
</protein>
<evidence type="ECO:0000313" key="3">
    <source>
        <dbReference type="Proteomes" id="UP000478052"/>
    </source>
</evidence>
<evidence type="ECO:0000256" key="1">
    <source>
        <dbReference type="SAM" id="SignalP"/>
    </source>
</evidence>
<dbReference type="AlphaFoldDB" id="A0A6G0YAC7"/>
<feature type="non-terminal residue" evidence="2">
    <location>
        <position position="93"/>
    </location>
</feature>
<proteinExistence type="predicted"/>
<accession>A0A6G0YAC7</accession>
<sequence length="93" mass="10525">MTITPIQLACCGIVLVALCSSSRQYGTRKIRHDHKSQDEGTQPDIDFEFETTKGFQFENDGDYDNPSEEGITLDVVHNLYDTRKGVVPNIIYQ</sequence>
<comment type="caution">
    <text evidence="2">The sequence shown here is derived from an EMBL/GenBank/DDBJ whole genome shotgun (WGS) entry which is preliminary data.</text>
</comment>
<dbReference type="OrthoDB" id="6598608at2759"/>
<evidence type="ECO:0000313" key="2">
    <source>
        <dbReference type="EMBL" id="KAF0751918.1"/>
    </source>
</evidence>
<feature type="chain" id="PRO_5026012646" evidence="1">
    <location>
        <begin position="22"/>
        <end position="93"/>
    </location>
</feature>
<reference evidence="2 3" key="1">
    <citation type="submission" date="2019-08" db="EMBL/GenBank/DDBJ databases">
        <title>Whole genome of Aphis craccivora.</title>
        <authorList>
            <person name="Voronova N.V."/>
            <person name="Shulinski R.S."/>
            <person name="Bandarenka Y.V."/>
            <person name="Zhorov D.G."/>
            <person name="Warner D."/>
        </authorList>
    </citation>
    <scope>NUCLEOTIDE SEQUENCE [LARGE SCALE GENOMIC DNA]</scope>
    <source>
        <strain evidence="2">180601</strain>
        <tissue evidence="2">Whole Body</tissue>
    </source>
</reference>